<proteinExistence type="predicted"/>
<comment type="caution">
    <text evidence="1">The sequence shown here is derived from an EMBL/GenBank/DDBJ whole genome shotgun (WGS) entry which is preliminary data.</text>
</comment>
<name>A0AC61R4Z8_9FIRM</name>
<protein>
    <submittedName>
        <fullName evidence="1">Uncharacterized protein</fullName>
    </submittedName>
</protein>
<reference evidence="1" key="1">
    <citation type="submission" date="2019-04" db="EMBL/GenBank/DDBJ databases">
        <title>Microbes associate with the intestines of laboratory mice.</title>
        <authorList>
            <person name="Navarre W."/>
            <person name="Wong E."/>
            <person name="Huang K."/>
            <person name="Tropini C."/>
            <person name="Ng K."/>
            <person name="Yu B."/>
        </authorList>
    </citation>
    <scope>NUCLEOTIDE SEQUENCE</scope>
    <source>
        <strain evidence="1">NM09_H32</strain>
    </source>
</reference>
<gene>
    <name evidence="1" type="ORF">E5336_11025</name>
</gene>
<sequence>MDRLELLLSSGLIAQDTCEKARKVDACLTERFGWSEKIEMFVTHYAMALERRQNEEVIEGLHEEAVAEIYKNPDFEICRLLLEELESLTASGLSATEEQFILIHLLNIVNENKNK</sequence>
<evidence type="ECO:0000313" key="2">
    <source>
        <dbReference type="Proteomes" id="UP000308836"/>
    </source>
</evidence>
<keyword evidence="2" id="KW-1185">Reference proteome</keyword>
<organism evidence="1 2">
    <name type="scientific">Dubosiella muris</name>
    <dbReference type="NCBI Taxonomy" id="3038133"/>
    <lineage>
        <taxon>Bacteria</taxon>
        <taxon>Bacillati</taxon>
        <taxon>Bacillota</taxon>
        <taxon>Erysipelotrichia</taxon>
        <taxon>Erysipelotrichales</taxon>
        <taxon>Erysipelotrichaceae</taxon>
        <taxon>Dubosiella</taxon>
    </lineage>
</organism>
<evidence type="ECO:0000313" key="1">
    <source>
        <dbReference type="EMBL" id="TGY64922.1"/>
    </source>
</evidence>
<dbReference type="EMBL" id="SRYG01000028">
    <property type="protein sequence ID" value="TGY64922.1"/>
    <property type="molecule type" value="Genomic_DNA"/>
</dbReference>
<accession>A0AC61R4Z8</accession>
<dbReference type="Proteomes" id="UP000308836">
    <property type="component" value="Unassembled WGS sequence"/>
</dbReference>